<reference evidence="4" key="1">
    <citation type="submission" date="2016-02" db="EMBL/GenBank/DDBJ databases">
        <authorList>
            <person name="Schultz-Johansen M."/>
            <person name="Glaring M.A."/>
            <person name="Bech P.K."/>
            <person name="Stougaard P."/>
        </authorList>
    </citation>
    <scope>NUCLEOTIDE SEQUENCE [LARGE SCALE GENOMIC DNA]</scope>
    <source>
        <strain evidence="4">S66</strain>
    </source>
</reference>
<dbReference type="InterPro" id="IPR045254">
    <property type="entry name" value="Nit1/2_C-N_Hydrolase"/>
</dbReference>
<proteinExistence type="predicted"/>
<dbReference type="Pfam" id="PF00795">
    <property type="entry name" value="CN_hydrolase"/>
    <property type="match status" value="1"/>
</dbReference>
<dbReference type="SUPFAM" id="SSF56317">
    <property type="entry name" value="Carbon-nitrogen hydrolase"/>
    <property type="match status" value="1"/>
</dbReference>
<protein>
    <submittedName>
        <fullName evidence="3">Amidohydrolase</fullName>
    </submittedName>
</protein>
<comment type="caution">
    <text evidence="3">The sequence shown here is derived from an EMBL/GenBank/DDBJ whole genome shotgun (WGS) entry which is preliminary data.</text>
</comment>
<evidence type="ECO:0000256" key="1">
    <source>
        <dbReference type="ARBA" id="ARBA00022801"/>
    </source>
</evidence>
<dbReference type="RefSeq" id="WP_068373954.1">
    <property type="nucleotide sequence ID" value="NZ_LSNE01000003.1"/>
</dbReference>
<keyword evidence="1 3" id="KW-0378">Hydrolase</keyword>
<dbReference type="GO" id="GO:0016811">
    <property type="term" value="F:hydrolase activity, acting on carbon-nitrogen (but not peptide) bonds, in linear amides"/>
    <property type="evidence" value="ECO:0007669"/>
    <property type="project" value="InterPro"/>
</dbReference>
<dbReference type="PANTHER" id="PTHR23088:SF27">
    <property type="entry name" value="DEAMINATED GLUTATHIONE AMIDASE"/>
    <property type="match status" value="1"/>
</dbReference>
<organism evidence="3 4">
    <name type="scientific">Paraglaciecola hydrolytica</name>
    <dbReference type="NCBI Taxonomy" id="1799789"/>
    <lineage>
        <taxon>Bacteria</taxon>
        <taxon>Pseudomonadati</taxon>
        <taxon>Pseudomonadota</taxon>
        <taxon>Gammaproteobacteria</taxon>
        <taxon>Alteromonadales</taxon>
        <taxon>Alteromonadaceae</taxon>
        <taxon>Paraglaciecola</taxon>
    </lineage>
</organism>
<dbReference type="InterPro" id="IPR003010">
    <property type="entry name" value="C-N_Hydrolase"/>
</dbReference>
<feature type="domain" description="CN hydrolase" evidence="2">
    <location>
        <begin position="1"/>
        <end position="261"/>
    </location>
</feature>
<dbReference type="PANTHER" id="PTHR23088">
    <property type="entry name" value="NITRILASE-RELATED"/>
    <property type="match status" value="1"/>
</dbReference>
<evidence type="ECO:0000313" key="3">
    <source>
        <dbReference type="EMBL" id="KXI30122.1"/>
    </source>
</evidence>
<keyword evidence="4" id="KW-1185">Reference proteome</keyword>
<dbReference type="AlphaFoldDB" id="A0A136A4F4"/>
<dbReference type="STRING" id="1799789.AX660_08985"/>
<sequence>MARLIALQMTSSPNVNDNLDFVEQQLKQLQVIESTLVVLPECFACFGGGDKTVLQIAEKRDEGPVQQRLSALAKTYNIWLAAGSFPLLCSPEPRGHEDGQENKYTASCLLFDDQGILQAEYQKIHLFDVQVADNTGSYLESRSTQAGNKLVVIDSPFGKLGLAICYDIRFAGLFQAMSQLAQLDVLVLPAAFTQLTGSAHWQALLTARAIENQCYLVAANQTGVHANNRQTYGHSCIISPWGETLAELPTETGIIAATIDFNALSNIRTNMPVAQHNKFRSYLV</sequence>
<gene>
    <name evidence="3" type="ORF">AX660_08985</name>
</gene>
<evidence type="ECO:0000259" key="2">
    <source>
        <dbReference type="PROSITE" id="PS50263"/>
    </source>
</evidence>
<name>A0A136A4F4_9ALTE</name>
<dbReference type="Proteomes" id="UP000070299">
    <property type="component" value="Unassembled WGS sequence"/>
</dbReference>
<dbReference type="Gene3D" id="3.60.110.10">
    <property type="entry name" value="Carbon-nitrogen hydrolase"/>
    <property type="match status" value="1"/>
</dbReference>
<dbReference type="OrthoDB" id="9811121at2"/>
<dbReference type="CDD" id="cd07572">
    <property type="entry name" value="nit"/>
    <property type="match status" value="1"/>
</dbReference>
<evidence type="ECO:0000313" key="4">
    <source>
        <dbReference type="Proteomes" id="UP000070299"/>
    </source>
</evidence>
<accession>A0A136A4F4</accession>
<dbReference type="EMBL" id="LSNE01000003">
    <property type="protein sequence ID" value="KXI30122.1"/>
    <property type="molecule type" value="Genomic_DNA"/>
</dbReference>
<dbReference type="InterPro" id="IPR036526">
    <property type="entry name" value="C-N_Hydrolase_sf"/>
</dbReference>
<dbReference type="PROSITE" id="PS50263">
    <property type="entry name" value="CN_HYDROLASE"/>
    <property type="match status" value="1"/>
</dbReference>